<keyword evidence="3 10" id="KW-0813">Transport</keyword>
<dbReference type="PROSITE" id="PS52016">
    <property type="entry name" value="TONB_DEPENDENT_REC_3"/>
    <property type="match status" value="1"/>
</dbReference>
<keyword evidence="7 12" id="KW-0798">TonB box</keyword>
<evidence type="ECO:0000256" key="1">
    <source>
        <dbReference type="ARBA" id="ARBA00004571"/>
    </source>
</evidence>
<keyword evidence="6 13" id="KW-0732">Signal</keyword>
<evidence type="ECO:0000256" key="9">
    <source>
        <dbReference type="ARBA" id="ARBA00023237"/>
    </source>
</evidence>
<evidence type="ECO:0000256" key="10">
    <source>
        <dbReference type="PROSITE-ProRule" id="PRU01360"/>
    </source>
</evidence>
<evidence type="ECO:0000256" key="7">
    <source>
        <dbReference type="ARBA" id="ARBA00023077"/>
    </source>
</evidence>
<dbReference type="InterPro" id="IPR010917">
    <property type="entry name" value="TonB_rcpt_CS"/>
</dbReference>
<evidence type="ECO:0000256" key="12">
    <source>
        <dbReference type="RuleBase" id="RU003357"/>
    </source>
</evidence>
<dbReference type="EMBL" id="CP047166">
    <property type="protein sequence ID" value="QRF66227.1"/>
    <property type="molecule type" value="Genomic_DNA"/>
</dbReference>
<comment type="subcellular location">
    <subcellularLocation>
        <location evidence="1 10">Cell outer membrane</location>
        <topology evidence="1 10">Multi-pass membrane protein</topology>
    </subcellularLocation>
</comment>
<feature type="short sequence motif" description="TonB C-terminal box" evidence="11">
    <location>
        <begin position="658"/>
        <end position="675"/>
    </location>
</feature>
<evidence type="ECO:0000259" key="14">
    <source>
        <dbReference type="Pfam" id="PF00593"/>
    </source>
</evidence>
<evidence type="ECO:0000256" key="3">
    <source>
        <dbReference type="ARBA" id="ARBA00022448"/>
    </source>
</evidence>
<dbReference type="PROSITE" id="PS01156">
    <property type="entry name" value="TONB_DEPENDENT_REC_2"/>
    <property type="match status" value="1"/>
</dbReference>
<dbReference type="RefSeq" id="WP_023850243.1">
    <property type="nucleotide sequence ID" value="NZ_CP047166.1"/>
</dbReference>
<evidence type="ECO:0000259" key="15">
    <source>
        <dbReference type="Pfam" id="PF07715"/>
    </source>
</evidence>
<accession>A0ABX7F7I5</accession>
<evidence type="ECO:0000256" key="13">
    <source>
        <dbReference type="SAM" id="SignalP"/>
    </source>
</evidence>
<evidence type="ECO:0000256" key="2">
    <source>
        <dbReference type="ARBA" id="ARBA00009810"/>
    </source>
</evidence>
<keyword evidence="16" id="KW-0675">Receptor</keyword>
<dbReference type="InterPro" id="IPR039426">
    <property type="entry name" value="TonB-dep_rcpt-like"/>
</dbReference>
<evidence type="ECO:0000256" key="8">
    <source>
        <dbReference type="ARBA" id="ARBA00023136"/>
    </source>
</evidence>
<comment type="similarity">
    <text evidence="2 10 12">Belongs to the TonB-dependent receptor family.</text>
</comment>
<evidence type="ECO:0000313" key="17">
    <source>
        <dbReference type="Proteomes" id="UP000596387"/>
    </source>
</evidence>
<organism evidence="16 17">
    <name type="scientific">Ponticoccus alexandrii</name>
    <dbReference type="NCBI Taxonomy" id="1943633"/>
    <lineage>
        <taxon>Bacteria</taxon>
        <taxon>Pseudomonadati</taxon>
        <taxon>Pseudomonadota</taxon>
        <taxon>Alphaproteobacteria</taxon>
        <taxon>Rhodobacterales</taxon>
        <taxon>Roseobacteraceae</taxon>
        <taxon>Ponticoccus</taxon>
    </lineage>
</organism>
<feature type="domain" description="TonB-dependent receptor-like beta-barrel" evidence="14">
    <location>
        <begin position="259"/>
        <end position="638"/>
    </location>
</feature>
<dbReference type="Pfam" id="PF07715">
    <property type="entry name" value="Plug"/>
    <property type="match status" value="1"/>
</dbReference>
<proteinExistence type="inferred from homology"/>
<dbReference type="Proteomes" id="UP000596387">
    <property type="component" value="Chromosome"/>
</dbReference>
<feature type="signal peptide" evidence="13">
    <location>
        <begin position="1"/>
        <end position="21"/>
    </location>
</feature>
<keyword evidence="9 10" id="KW-0998">Cell outer membrane</keyword>
<gene>
    <name evidence="16" type="ORF">GQA70_07865</name>
</gene>
<feature type="chain" id="PRO_5047231139" evidence="13">
    <location>
        <begin position="22"/>
        <end position="675"/>
    </location>
</feature>
<reference evidence="16 17" key="1">
    <citation type="submission" date="2019-12" db="EMBL/GenBank/DDBJ databases">
        <title>Complete Genome Sequence of a Quorum-Sensing Bacterium,Rhodobacteraceae bacterium C31, Isolated from a marine microalgae symbiotic bacteria.</title>
        <authorList>
            <person name="Zhang Y."/>
        </authorList>
    </citation>
    <scope>NUCLEOTIDE SEQUENCE [LARGE SCALE GENOMIC DNA]</scope>
    <source>
        <strain evidence="16 17">C31</strain>
    </source>
</reference>
<sequence length="675" mass="72432">MRDALLKALALSAAATSPAFAQDVPFESNAIFLGTLTLEGGPEVFGDNLGEEDGVPLDGSAINDKTISASDIERKNPVDLQELFASVPTISVGSSIPASQKVYVNGVEETRLGVTIDGARQNNKVFHHAATNLIDPALLKSVRVDPGVSPADAGPGALAGTIAFETVDVGDLLAEGDNSGGLVNLEYDSNGGTGSAGSAVYGRMNGFEALLYLKHAEGDTRKDGDGDGIIGSGTNLDSGLAKLAYQAPSGDRLEFSYEMVRDDEARPYRGNIGRIIGGRPVPDTRTYELERRNAVLTYTDETPEGWWDPKVQLSFARTEIELPEDAQRTFGRTQSLSGVFQNTFAVASGTVVAGVDFFRDEGEMDYVSHTNPAFDENPEEKLRNVGVFAQARLKPLDGLRLSFGARADWRELTGVDGSTHKEDGLSGNLAVEYDVTDAVTVSGGYSHIWGGIDLAENFIMNSGWAYPSGGFDPVTADNAFVAVRAQAGAWTFNARLFETNIDNARTASYGGGPALTTDLDTRGYELGVAYGWRDGFVRLGYANIESDLDGRAADSYSGNYLTMPLGEVVTLSAVHSFRDLGLRVGGDVEHVLENARTYDSTTRGRGPKIPGYTVANVFAEYTPKSMDNLVFRAEVNNLFDETYASRATYGQEFAGEVEPLYEPGRSLRISATMRF</sequence>
<keyword evidence="17" id="KW-1185">Reference proteome</keyword>
<evidence type="ECO:0000256" key="11">
    <source>
        <dbReference type="PROSITE-ProRule" id="PRU10144"/>
    </source>
</evidence>
<dbReference type="InterPro" id="IPR000531">
    <property type="entry name" value="Beta-barrel_TonB"/>
</dbReference>
<evidence type="ECO:0000313" key="16">
    <source>
        <dbReference type="EMBL" id="QRF66227.1"/>
    </source>
</evidence>
<evidence type="ECO:0000256" key="6">
    <source>
        <dbReference type="ARBA" id="ARBA00022729"/>
    </source>
</evidence>
<evidence type="ECO:0000256" key="5">
    <source>
        <dbReference type="ARBA" id="ARBA00022692"/>
    </source>
</evidence>
<dbReference type="Pfam" id="PF00593">
    <property type="entry name" value="TonB_dep_Rec_b-barrel"/>
    <property type="match status" value="1"/>
</dbReference>
<feature type="domain" description="TonB-dependent receptor plug" evidence="15">
    <location>
        <begin position="65"/>
        <end position="161"/>
    </location>
</feature>
<evidence type="ECO:0000256" key="4">
    <source>
        <dbReference type="ARBA" id="ARBA00022452"/>
    </source>
</evidence>
<keyword evidence="4 10" id="KW-1134">Transmembrane beta strand</keyword>
<dbReference type="PANTHER" id="PTHR30069">
    <property type="entry name" value="TONB-DEPENDENT OUTER MEMBRANE RECEPTOR"/>
    <property type="match status" value="1"/>
</dbReference>
<name>A0ABX7F7I5_9RHOB</name>
<dbReference type="Gene3D" id="2.170.130.10">
    <property type="entry name" value="TonB-dependent receptor, plug domain"/>
    <property type="match status" value="1"/>
</dbReference>
<dbReference type="SUPFAM" id="SSF56935">
    <property type="entry name" value="Porins"/>
    <property type="match status" value="1"/>
</dbReference>
<keyword evidence="5 10" id="KW-0812">Transmembrane</keyword>
<keyword evidence="8 10" id="KW-0472">Membrane</keyword>
<dbReference type="InterPro" id="IPR012910">
    <property type="entry name" value="Plug_dom"/>
</dbReference>
<protein>
    <submittedName>
        <fullName evidence="16">TonB-dependent receptor</fullName>
    </submittedName>
</protein>
<dbReference type="InterPro" id="IPR036942">
    <property type="entry name" value="Beta-barrel_TonB_sf"/>
</dbReference>
<dbReference type="InterPro" id="IPR037066">
    <property type="entry name" value="Plug_dom_sf"/>
</dbReference>
<dbReference type="PANTHER" id="PTHR30069:SF41">
    <property type="entry name" value="HEME_HEMOPEXIN UTILIZATION PROTEIN C"/>
    <property type="match status" value="1"/>
</dbReference>
<dbReference type="Gene3D" id="2.40.170.20">
    <property type="entry name" value="TonB-dependent receptor, beta-barrel domain"/>
    <property type="match status" value="1"/>
</dbReference>